<accession>A0A8D8DIN2</accession>
<dbReference type="Gene3D" id="1.10.560.10">
    <property type="entry name" value="GroEL-like equatorial domain"/>
    <property type="match status" value="1"/>
</dbReference>
<dbReference type="EMBL" id="HBUE01167735">
    <property type="protein sequence ID" value="CAG6513468.1"/>
    <property type="molecule type" value="Transcribed_RNA"/>
</dbReference>
<dbReference type="AlphaFoldDB" id="A0A8D8DIN2"/>
<proteinExistence type="predicted"/>
<dbReference type="GO" id="GO:0005524">
    <property type="term" value="F:ATP binding"/>
    <property type="evidence" value="ECO:0007669"/>
    <property type="project" value="InterPro"/>
</dbReference>
<reference evidence="1" key="1">
    <citation type="submission" date="2021-05" db="EMBL/GenBank/DDBJ databases">
        <authorList>
            <person name="Alioto T."/>
            <person name="Alioto T."/>
            <person name="Gomez Garrido J."/>
        </authorList>
    </citation>
    <scope>NUCLEOTIDE SEQUENCE</scope>
</reference>
<dbReference type="EMBL" id="HBUE01273068">
    <property type="protein sequence ID" value="CAG6564940.1"/>
    <property type="molecule type" value="Transcribed_RNA"/>
</dbReference>
<dbReference type="EMBL" id="HBUE01167737">
    <property type="protein sequence ID" value="CAG6513470.1"/>
    <property type="molecule type" value="Transcribed_RNA"/>
</dbReference>
<protein>
    <submittedName>
        <fullName evidence="1">T-complex protein 1 subunit alpha</fullName>
    </submittedName>
</protein>
<dbReference type="InterPro" id="IPR027413">
    <property type="entry name" value="GROEL-like_equatorial_sf"/>
</dbReference>
<dbReference type="EMBL" id="HBUE01273066">
    <property type="protein sequence ID" value="CAG6564938.1"/>
    <property type="molecule type" value="Transcribed_RNA"/>
</dbReference>
<evidence type="ECO:0000313" key="1">
    <source>
        <dbReference type="EMBL" id="CAG6513470.1"/>
    </source>
</evidence>
<name>A0A8D8DIN2_CULPI</name>
<dbReference type="SUPFAM" id="SSF48592">
    <property type="entry name" value="GroEL equatorial domain-like"/>
    <property type="match status" value="1"/>
</dbReference>
<dbReference type="Pfam" id="PF00118">
    <property type="entry name" value="Cpn60_TCP1"/>
    <property type="match status" value="1"/>
</dbReference>
<sequence length="113" mass="12510">MPAIASELCFVGSWTAVVQIRSQKLWPIRCMPTSDHLRWAWVVDDTGAVTNTNDGATILRLLKIDHPASKVHCKLAKLQGVTFGDRTISIAAKLLKNLKDSQHSIIHPAIGWQ</sequence>
<organism evidence="1">
    <name type="scientific">Culex pipiens</name>
    <name type="common">House mosquito</name>
    <dbReference type="NCBI Taxonomy" id="7175"/>
    <lineage>
        <taxon>Eukaryota</taxon>
        <taxon>Metazoa</taxon>
        <taxon>Ecdysozoa</taxon>
        <taxon>Arthropoda</taxon>
        <taxon>Hexapoda</taxon>
        <taxon>Insecta</taxon>
        <taxon>Pterygota</taxon>
        <taxon>Neoptera</taxon>
        <taxon>Endopterygota</taxon>
        <taxon>Diptera</taxon>
        <taxon>Nematocera</taxon>
        <taxon>Culicoidea</taxon>
        <taxon>Culicidae</taxon>
        <taxon>Culicinae</taxon>
        <taxon>Culicini</taxon>
        <taxon>Culex</taxon>
        <taxon>Culex</taxon>
    </lineage>
</organism>
<dbReference type="InterPro" id="IPR002423">
    <property type="entry name" value="Cpn60/GroEL/TCP-1"/>
</dbReference>